<dbReference type="InterPro" id="IPR002504">
    <property type="entry name" value="NADK"/>
</dbReference>
<comment type="similarity">
    <text evidence="1">Belongs to the NAD kinase family.</text>
</comment>
<protein>
    <submittedName>
        <fullName evidence="6">ATP-NAD kinase-like domain-containing protein</fullName>
    </submittedName>
</protein>
<organism evidence="6 7">
    <name type="scientific">Glomus cerebriforme</name>
    <dbReference type="NCBI Taxonomy" id="658196"/>
    <lineage>
        <taxon>Eukaryota</taxon>
        <taxon>Fungi</taxon>
        <taxon>Fungi incertae sedis</taxon>
        <taxon>Mucoromycota</taxon>
        <taxon>Glomeromycotina</taxon>
        <taxon>Glomeromycetes</taxon>
        <taxon>Glomerales</taxon>
        <taxon>Glomeraceae</taxon>
        <taxon>Glomus</taxon>
    </lineage>
</organism>
<evidence type="ECO:0000256" key="3">
    <source>
        <dbReference type="ARBA" id="ARBA00022777"/>
    </source>
</evidence>
<dbReference type="GO" id="GO:0003951">
    <property type="term" value="F:NAD+ kinase activity"/>
    <property type="evidence" value="ECO:0007669"/>
    <property type="project" value="InterPro"/>
</dbReference>
<keyword evidence="2" id="KW-0808">Transferase</keyword>
<keyword evidence="3 6" id="KW-0418">Kinase</keyword>
<sequence>MANKNQNLLHFRVVMIEHMQEIINGGDSISVRALINSYNHALNENRNMTERDIQLDIIRHIMIVTKPDLKLIDYTRELMTWLIESYHQIHIYVDCNFKNNFDEMISEHEEYNNRCHFWNTTDENHENIDLIVTLGGDGTILFSSWMFQRDVPPLLSFHLGSLGFLTVFDFNDHRRVIRNVIEEGSVRVSVRMRLNCSIYRNNLKENESGNINEIISNRENTEPSESFQVLNELCIDRGDAGNVLEMILYMDGCQITSIWADGLIMATSTGSTAYSLSAGGSLVHPDQNAILITPIAPHALTARPMIIPGFKKLHICVPFTSRITGWVSFDGRNRTPLAHGDSIVVTASTHPLLSICRKDPYNDWFRGLNTILYWNSRVPQRTS</sequence>
<evidence type="ECO:0000256" key="4">
    <source>
        <dbReference type="ARBA" id="ARBA00022857"/>
    </source>
</evidence>
<reference evidence="6 7" key="1">
    <citation type="submission" date="2018-06" db="EMBL/GenBank/DDBJ databases">
        <title>Comparative genomics reveals the genomic features of Rhizophagus irregularis, R. cerebriforme, R. diaphanum and Gigaspora rosea, and their symbiotic lifestyle signature.</title>
        <authorList>
            <person name="Morin E."/>
            <person name="San Clemente H."/>
            <person name="Chen E.C.H."/>
            <person name="De La Providencia I."/>
            <person name="Hainaut M."/>
            <person name="Kuo A."/>
            <person name="Kohler A."/>
            <person name="Murat C."/>
            <person name="Tang N."/>
            <person name="Roy S."/>
            <person name="Loubradou J."/>
            <person name="Henrissat B."/>
            <person name="Grigoriev I.V."/>
            <person name="Corradi N."/>
            <person name="Roux C."/>
            <person name="Martin F.M."/>
        </authorList>
    </citation>
    <scope>NUCLEOTIDE SEQUENCE [LARGE SCALE GENOMIC DNA]</scope>
    <source>
        <strain evidence="6 7">DAOM 227022</strain>
    </source>
</reference>
<keyword evidence="5" id="KW-0520">NAD</keyword>
<keyword evidence="4" id="KW-0521">NADP</keyword>
<dbReference type="PANTHER" id="PTHR20275">
    <property type="entry name" value="NAD KINASE"/>
    <property type="match status" value="1"/>
</dbReference>
<dbReference type="AlphaFoldDB" id="A0A397SDS5"/>
<dbReference type="PANTHER" id="PTHR20275:SF0">
    <property type="entry name" value="NAD KINASE"/>
    <property type="match status" value="1"/>
</dbReference>
<proteinExistence type="inferred from homology"/>
<dbReference type="SUPFAM" id="SSF111331">
    <property type="entry name" value="NAD kinase/diacylglycerol kinase-like"/>
    <property type="match status" value="1"/>
</dbReference>
<dbReference type="InterPro" id="IPR017437">
    <property type="entry name" value="ATP-NAD_kinase_PpnK-typ_C"/>
</dbReference>
<dbReference type="Gene3D" id="2.60.200.30">
    <property type="entry name" value="Probable inorganic polyphosphate/atp-NAD kinase, domain 2"/>
    <property type="match status" value="1"/>
</dbReference>
<comment type="caution">
    <text evidence="6">The sequence shown here is derived from an EMBL/GenBank/DDBJ whole genome shotgun (WGS) entry which is preliminary data.</text>
</comment>
<dbReference type="InterPro" id="IPR017438">
    <property type="entry name" value="ATP-NAD_kinase_N"/>
</dbReference>
<dbReference type="GO" id="GO:0006741">
    <property type="term" value="P:NADP+ biosynthetic process"/>
    <property type="evidence" value="ECO:0007669"/>
    <property type="project" value="InterPro"/>
</dbReference>
<evidence type="ECO:0000256" key="2">
    <source>
        <dbReference type="ARBA" id="ARBA00022679"/>
    </source>
</evidence>
<dbReference type="Pfam" id="PF20143">
    <property type="entry name" value="NAD_kinase_C"/>
    <property type="match status" value="1"/>
</dbReference>
<dbReference type="InterPro" id="IPR016064">
    <property type="entry name" value="NAD/diacylglycerol_kinase_sf"/>
</dbReference>
<dbReference type="OrthoDB" id="24581at2759"/>
<dbReference type="Gene3D" id="3.40.50.10330">
    <property type="entry name" value="Probable inorganic polyphosphate/atp-NAD kinase, domain 1"/>
    <property type="match status" value="1"/>
</dbReference>
<dbReference type="GO" id="GO:0019674">
    <property type="term" value="P:NAD+ metabolic process"/>
    <property type="evidence" value="ECO:0007669"/>
    <property type="project" value="InterPro"/>
</dbReference>
<evidence type="ECO:0000313" key="7">
    <source>
        <dbReference type="Proteomes" id="UP000265703"/>
    </source>
</evidence>
<dbReference type="Pfam" id="PF01513">
    <property type="entry name" value="NAD_kinase"/>
    <property type="match status" value="1"/>
</dbReference>
<dbReference type="Proteomes" id="UP000265703">
    <property type="component" value="Unassembled WGS sequence"/>
</dbReference>
<evidence type="ECO:0000313" key="6">
    <source>
        <dbReference type="EMBL" id="RIA82876.1"/>
    </source>
</evidence>
<dbReference type="EMBL" id="QKYT01000621">
    <property type="protein sequence ID" value="RIA82876.1"/>
    <property type="molecule type" value="Genomic_DNA"/>
</dbReference>
<accession>A0A397SDS5</accession>
<keyword evidence="7" id="KW-1185">Reference proteome</keyword>
<evidence type="ECO:0000256" key="1">
    <source>
        <dbReference type="ARBA" id="ARBA00010995"/>
    </source>
</evidence>
<gene>
    <name evidence="6" type="ORF">C1645_787498</name>
</gene>
<dbReference type="STRING" id="658196.A0A397SDS5"/>
<evidence type="ECO:0000256" key="5">
    <source>
        <dbReference type="ARBA" id="ARBA00023027"/>
    </source>
</evidence>
<name>A0A397SDS5_9GLOM</name>
<dbReference type="HAMAP" id="MF_00361">
    <property type="entry name" value="NAD_kinase"/>
    <property type="match status" value="1"/>
</dbReference>